<dbReference type="Proteomes" id="UP001165384">
    <property type="component" value="Unassembled WGS sequence"/>
</dbReference>
<keyword evidence="2" id="KW-0732">Signal</keyword>
<gene>
    <name evidence="3" type="ORF">LZ012_12420</name>
</gene>
<evidence type="ECO:0000313" key="3">
    <source>
        <dbReference type="EMBL" id="MCG2577798.1"/>
    </source>
</evidence>
<protein>
    <submittedName>
        <fullName evidence="3">Uncharacterized protein</fullName>
    </submittedName>
</protein>
<name>A0ABS9K3P0_9RHOO</name>
<organism evidence="3 4">
    <name type="scientific">Dechloromonas hankyongensis</name>
    <dbReference type="NCBI Taxonomy" id="2908002"/>
    <lineage>
        <taxon>Bacteria</taxon>
        <taxon>Pseudomonadati</taxon>
        <taxon>Pseudomonadota</taxon>
        <taxon>Betaproteobacteria</taxon>
        <taxon>Rhodocyclales</taxon>
        <taxon>Azonexaceae</taxon>
        <taxon>Dechloromonas</taxon>
    </lineage>
</organism>
<keyword evidence="4" id="KW-1185">Reference proteome</keyword>
<dbReference type="RefSeq" id="WP_275711130.1">
    <property type="nucleotide sequence ID" value="NZ_JAKLTN010000002.1"/>
</dbReference>
<feature type="signal peptide" evidence="2">
    <location>
        <begin position="1"/>
        <end position="27"/>
    </location>
</feature>
<proteinExistence type="predicted"/>
<feature type="chain" id="PRO_5047370815" evidence="2">
    <location>
        <begin position="28"/>
        <end position="128"/>
    </location>
</feature>
<reference evidence="3" key="1">
    <citation type="submission" date="2022-01" db="EMBL/GenBank/DDBJ databases">
        <authorList>
            <person name="Jo J.-H."/>
            <person name="Im W.-T."/>
        </authorList>
    </citation>
    <scope>NUCLEOTIDE SEQUENCE</scope>
    <source>
        <strain evidence="3">XY25</strain>
    </source>
</reference>
<feature type="region of interest" description="Disordered" evidence="1">
    <location>
        <begin position="50"/>
        <end position="71"/>
    </location>
</feature>
<evidence type="ECO:0000256" key="2">
    <source>
        <dbReference type="SAM" id="SignalP"/>
    </source>
</evidence>
<evidence type="ECO:0000256" key="1">
    <source>
        <dbReference type="SAM" id="MobiDB-lite"/>
    </source>
</evidence>
<feature type="region of interest" description="Disordered" evidence="1">
    <location>
        <begin position="99"/>
        <end position="128"/>
    </location>
</feature>
<evidence type="ECO:0000313" key="4">
    <source>
        <dbReference type="Proteomes" id="UP001165384"/>
    </source>
</evidence>
<dbReference type="EMBL" id="JAKLTN010000002">
    <property type="protein sequence ID" value="MCG2577798.1"/>
    <property type="molecule type" value="Genomic_DNA"/>
</dbReference>
<accession>A0ABS9K3P0</accession>
<sequence>MKYSFLLKSGFCVCVAVSALAPLSTLADEQGKMGPGWSSYGIGETPTVYGNAGEESVRSERGAMGPKAGDRMEGVAETRYLSGENPTQYVWWESGKTGHGAQGPIRNEGLNDRGAGYFQGEMPSQYGR</sequence>
<comment type="caution">
    <text evidence="3">The sequence shown here is derived from an EMBL/GenBank/DDBJ whole genome shotgun (WGS) entry which is preliminary data.</text>
</comment>